<evidence type="ECO:0000313" key="2">
    <source>
        <dbReference type="Proteomes" id="UP000198549"/>
    </source>
</evidence>
<dbReference type="Pfam" id="PF05488">
    <property type="entry name" value="PAAR_motif"/>
    <property type="match status" value="1"/>
</dbReference>
<dbReference type="EMBL" id="LT629709">
    <property type="protein sequence ID" value="SDP43361.1"/>
    <property type="molecule type" value="Genomic_DNA"/>
</dbReference>
<proteinExistence type="predicted"/>
<protein>
    <submittedName>
        <fullName evidence="1">Zn-binding Pro-Ala-Ala-Arg (PAAR) domain-containing protein, incolved in TypeVI secretion</fullName>
    </submittedName>
</protein>
<gene>
    <name evidence="1" type="ORF">SAMN04490202_4236</name>
</gene>
<dbReference type="Gene3D" id="2.60.200.60">
    <property type="match status" value="2"/>
</dbReference>
<reference evidence="1 2" key="1">
    <citation type="submission" date="2016-10" db="EMBL/GenBank/DDBJ databases">
        <authorList>
            <person name="de Groot N.N."/>
        </authorList>
    </citation>
    <scope>NUCLEOTIDE SEQUENCE [LARGE SCALE GENOMIC DNA]</scope>
    <source>
        <strain evidence="1 2">BS3776</strain>
    </source>
</reference>
<evidence type="ECO:0000313" key="1">
    <source>
        <dbReference type="EMBL" id="SDP43361.1"/>
    </source>
</evidence>
<dbReference type="CDD" id="cd14744">
    <property type="entry name" value="PAAR_CT_2"/>
    <property type="match status" value="1"/>
</dbReference>
<dbReference type="InterPro" id="IPR008727">
    <property type="entry name" value="PAAR_motif"/>
</dbReference>
<sequence>MAWVGSIPGILDLPRLHSILARLLTAQLQTRTSFLRPIIVINDPTSEGGQVLEGSPSTFINDLAVARLGDRVSCAHGECTIVSGDETLQVDDRAVAREGDSTACGATLVATQNDTGVL</sequence>
<name>A0A1H0SNP6_PSERE</name>
<dbReference type="AlphaFoldDB" id="A0A1H0SNP6"/>
<organism evidence="1 2">
    <name type="scientific">Pseudomonas reinekei</name>
    <dbReference type="NCBI Taxonomy" id="395598"/>
    <lineage>
        <taxon>Bacteria</taxon>
        <taxon>Pseudomonadati</taxon>
        <taxon>Pseudomonadota</taxon>
        <taxon>Gammaproteobacteria</taxon>
        <taxon>Pseudomonadales</taxon>
        <taxon>Pseudomonadaceae</taxon>
        <taxon>Pseudomonas</taxon>
    </lineage>
</organism>
<accession>A0A1H0SNP6</accession>
<dbReference type="Proteomes" id="UP000198549">
    <property type="component" value="Chromosome I"/>
</dbReference>